<dbReference type="PANTHER" id="PTHR43434:SF1">
    <property type="entry name" value="PHOSPHOGLYCOLATE PHOSPHATASE"/>
    <property type="match status" value="1"/>
</dbReference>
<dbReference type="PANTHER" id="PTHR43434">
    <property type="entry name" value="PHOSPHOGLYCOLATE PHOSPHATASE"/>
    <property type="match status" value="1"/>
</dbReference>
<evidence type="ECO:0000256" key="3">
    <source>
        <dbReference type="ARBA" id="ARBA00006171"/>
    </source>
</evidence>
<comment type="catalytic activity">
    <reaction evidence="1">
        <text>2-phosphoglycolate + H2O = glycolate + phosphate</text>
        <dbReference type="Rhea" id="RHEA:14369"/>
        <dbReference type="ChEBI" id="CHEBI:15377"/>
        <dbReference type="ChEBI" id="CHEBI:29805"/>
        <dbReference type="ChEBI" id="CHEBI:43474"/>
        <dbReference type="ChEBI" id="CHEBI:58033"/>
        <dbReference type="EC" id="3.1.3.18"/>
    </reaction>
</comment>
<dbReference type="RefSeq" id="WP_047094189.1">
    <property type="nucleotide sequence ID" value="NZ_LBHU01000003.1"/>
</dbReference>
<reference evidence="5 6" key="1">
    <citation type="submission" date="2015-04" db="EMBL/GenBank/DDBJ databases">
        <title>The draft genome sequence of Erythrobacter marinus HWDM-33.</title>
        <authorList>
            <person name="Zhuang L."/>
            <person name="Liu Y."/>
            <person name="Shao Z."/>
        </authorList>
    </citation>
    <scope>NUCLEOTIDE SEQUENCE [LARGE SCALE GENOMIC DNA]</scope>
    <source>
        <strain evidence="5 6">HWDM-33</strain>
    </source>
</reference>
<dbReference type="GO" id="GO:0005829">
    <property type="term" value="C:cytosol"/>
    <property type="evidence" value="ECO:0007669"/>
    <property type="project" value="TreeGrafter"/>
</dbReference>
<sequence length="231" mass="24078">MANFPFDIALFDLDGTLVDSARDLCPAVNHALGLIGRGPVEESATRGMIGGGTDMMLSRALEATGGMIADAEYRKLAQDLLDFYWAHLSDNTVPYPGCIAALDQLASLGCTLAVCTNKSEGPARELLEALGMTRHFSAIYGGDTLGRNRAKPLPDMLHAAIADCGGGSAVMIGDTTFDVGAGKAAGYPTVTCGFGYLDVAVSELGGHAHIDHFDELVPVLHTLNPPGVLTS</sequence>
<dbReference type="InterPro" id="IPR050155">
    <property type="entry name" value="HAD-like_hydrolase_sf"/>
</dbReference>
<comment type="caution">
    <text evidence="5">The sequence shown here is derived from an EMBL/GenBank/DDBJ whole genome shotgun (WGS) entry which is preliminary data.</text>
</comment>
<gene>
    <name evidence="5" type="ORF">AAV99_11590</name>
</gene>
<evidence type="ECO:0000313" key="5">
    <source>
        <dbReference type="EMBL" id="KLI63298.1"/>
    </source>
</evidence>
<evidence type="ECO:0000256" key="4">
    <source>
        <dbReference type="ARBA" id="ARBA00013078"/>
    </source>
</evidence>
<dbReference type="PATRIC" id="fig|874156.12.peg.2379"/>
<evidence type="ECO:0000313" key="6">
    <source>
        <dbReference type="Proteomes" id="UP000053455"/>
    </source>
</evidence>
<dbReference type="Proteomes" id="UP000053455">
    <property type="component" value="Unassembled WGS sequence"/>
</dbReference>
<name>A0A0H0XL59_9SPHN</name>
<dbReference type="STRING" id="874156.GCA_001021555_02116"/>
<dbReference type="InterPro" id="IPR023214">
    <property type="entry name" value="HAD_sf"/>
</dbReference>
<dbReference type="GO" id="GO:0008967">
    <property type="term" value="F:phosphoglycolate phosphatase activity"/>
    <property type="evidence" value="ECO:0007669"/>
    <property type="project" value="UniProtKB-EC"/>
</dbReference>
<dbReference type="SFLD" id="SFLDG01129">
    <property type="entry name" value="C1.5:_HAD__Beta-PGM__Phosphata"/>
    <property type="match status" value="1"/>
</dbReference>
<dbReference type="InterPro" id="IPR036412">
    <property type="entry name" value="HAD-like_sf"/>
</dbReference>
<dbReference type="SFLD" id="SFLDS00003">
    <property type="entry name" value="Haloacid_Dehalogenase"/>
    <property type="match status" value="1"/>
</dbReference>
<dbReference type="InterPro" id="IPR041492">
    <property type="entry name" value="HAD_2"/>
</dbReference>
<dbReference type="Pfam" id="PF13419">
    <property type="entry name" value="HAD_2"/>
    <property type="match status" value="1"/>
</dbReference>
<accession>A0A0H0XL59</accession>
<keyword evidence="6" id="KW-1185">Reference proteome</keyword>
<evidence type="ECO:0000256" key="1">
    <source>
        <dbReference type="ARBA" id="ARBA00000830"/>
    </source>
</evidence>
<comment type="pathway">
    <text evidence="2">Organic acid metabolism; glycolate biosynthesis; glycolate from 2-phosphoglycolate: step 1/1.</text>
</comment>
<dbReference type="InterPro" id="IPR023198">
    <property type="entry name" value="PGP-like_dom2"/>
</dbReference>
<dbReference type="EC" id="3.1.3.18" evidence="4"/>
<dbReference type="EMBL" id="LBHU01000003">
    <property type="protein sequence ID" value="KLI63298.1"/>
    <property type="molecule type" value="Genomic_DNA"/>
</dbReference>
<dbReference type="Gene3D" id="3.40.50.1000">
    <property type="entry name" value="HAD superfamily/HAD-like"/>
    <property type="match status" value="1"/>
</dbReference>
<dbReference type="Gene3D" id="1.10.150.240">
    <property type="entry name" value="Putative phosphatase, domain 2"/>
    <property type="match status" value="1"/>
</dbReference>
<evidence type="ECO:0000256" key="2">
    <source>
        <dbReference type="ARBA" id="ARBA00004818"/>
    </source>
</evidence>
<protein>
    <recommendedName>
        <fullName evidence="4">phosphoglycolate phosphatase</fullName>
        <ecNumber evidence="4">3.1.3.18</ecNumber>
    </recommendedName>
</protein>
<dbReference type="GO" id="GO:0006281">
    <property type="term" value="P:DNA repair"/>
    <property type="evidence" value="ECO:0007669"/>
    <property type="project" value="TreeGrafter"/>
</dbReference>
<dbReference type="SUPFAM" id="SSF56784">
    <property type="entry name" value="HAD-like"/>
    <property type="match status" value="1"/>
</dbReference>
<proteinExistence type="inferred from homology"/>
<dbReference type="OrthoDB" id="9793014at2"/>
<dbReference type="AlphaFoldDB" id="A0A0H0XL59"/>
<comment type="similarity">
    <text evidence="3">Belongs to the HAD-like hydrolase superfamily. CbbY/CbbZ/Gph/YieH family.</text>
</comment>
<organism evidence="5 6">
    <name type="scientific">Aurantiacibacter marinus</name>
    <dbReference type="NCBI Taxonomy" id="874156"/>
    <lineage>
        <taxon>Bacteria</taxon>
        <taxon>Pseudomonadati</taxon>
        <taxon>Pseudomonadota</taxon>
        <taxon>Alphaproteobacteria</taxon>
        <taxon>Sphingomonadales</taxon>
        <taxon>Erythrobacteraceae</taxon>
        <taxon>Aurantiacibacter</taxon>
    </lineage>
</organism>